<dbReference type="PANTHER" id="PTHR33221:SF5">
    <property type="entry name" value="HTH-TYPE TRANSCRIPTIONAL REGULATOR ISCR"/>
    <property type="match status" value="1"/>
</dbReference>
<evidence type="ECO:0000256" key="1">
    <source>
        <dbReference type="ARBA" id="ARBA00023125"/>
    </source>
</evidence>
<dbReference type="GO" id="GO:0003700">
    <property type="term" value="F:DNA-binding transcription factor activity"/>
    <property type="evidence" value="ECO:0007669"/>
    <property type="project" value="TreeGrafter"/>
</dbReference>
<keyword evidence="3" id="KW-1185">Reference proteome</keyword>
<dbReference type="Pfam" id="PF02082">
    <property type="entry name" value="Rrf2"/>
    <property type="match status" value="1"/>
</dbReference>
<dbReference type="InterPro" id="IPR000944">
    <property type="entry name" value="Tscrpt_reg_Rrf2"/>
</dbReference>
<dbReference type="RefSeq" id="WP_089245029.1">
    <property type="nucleotide sequence ID" value="NZ_FZOW01000004.1"/>
</dbReference>
<reference evidence="3" key="1">
    <citation type="submission" date="2017-06" db="EMBL/GenBank/DDBJ databases">
        <authorList>
            <person name="Varghese N."/>
            <person name="Submissions S."/>
        </authorList>
    </citation>
    <scope>NUCLEOTIDE SEQUENCE [LARGE SCALE GENOMIC DNA]</scope>
    <source>
        <strain evidence="3">JCM 23211</strain>
    </source>
</reference>
<accession>A0A239GAZ7</accession>
<organism evidence="2 3">
    <name type="scientific">Rhodococcoides kyotonense</name>
    <dbReference type="NCBI Taxonomy" id="398843"/>
    <lineage>
        <taxon>Bacteria</taxon>
        <taxon>Bacillati</taxon>
        <taxon>Actinomycetota</taxon>
        <taxon>Actinomycetes</taxon>
        <taxon>Mycobacteriales</taxon>
        <taxon>Nocardiaceae</taxon>
        <taxon>Rhodococcoides</taxon>
    </lineage>
</organism>
<dbReference type="NCBIfam" id="TIGR00738">
    <property type="entry name" value="rrf2_super"/>
    <property type="match status" value="1"/>
</dbReference>
<dbReference type="EMBL" id="FZOW01000004">
    <property type="protein sequence ID" value="SNS66251.1"/>
    <property type="molecule type" value="Genomic_DNA"/>
</dbReference>
<dbReference type="Gene3D" id="1.10.10.10">
    <property type="entry name" value="Winged helix-like DNA-binding domain superfamily/Winged helix DNA-binding domain"/>
    <property type="match status" value="1"/>
</dbReference>
<dbReference type="OrthoDB" id="9808360at2"/>
<dbReference type="Proteomes" id="UP000198327">
    <property type="component" value="Unassembled WGS sequence"/>
</dbReference>
<sequence length="161" mass="17873">MRISAKTEYALKALAQLAIDWENPQSSEQIAQRQDIPHKFLEAILAELRRTQFISSQRGHGGGHRLRRDPSTIVIADVVRAINGPLFSIRGECPEDVAYCEPADALQNLWIATRVALRSVLEGTTLADVVAGTLPEHVVELTEDSEAWVSHTYQLTTTQNT</sequence>
<evidence type="ECO:0000313" key="2">
    <source>
        <dbReference type="EMBL" id="SNS66251.1"/>
    </source>
</evidence>
<evidence type="ECO:0000313" key="3">
    <source>
        <dbReference type="Proteomes" id="UP000198327"/>
    </source>
</evidence>
<dbReference type="AlphaFoldDB" id="A0A239GAZ7"/>
<dbReference type="InterPro" id="IPR036390">
    <property type="entry name" value="WH_DNA-bd_sf"/>
</dbReference>
<dbReference type="PANTHER" id="PTHR33221">
    <property type="entry name" value="WINGED HELIX-TURN-HELIX TRANSCRIPTIONAL REGULATOR, RRF2 FAMILY"/>
    <property type="match status" value="1"/>
</dbReference>
<name>A0A239GAZ7_9NOCA</name>
<proteinExistence type="predicted"/>
<dbReference type="SUPFAM" id="SSF46785">
    <property type="entry name" value="Winged helix' DNA-binding domain"/>
    <property type="match status" value="1"/>
</dbReference>
<protein>
    <submittedName>
        <fullName evidence="2">Rrf2 family protein</fullName>
    </submittedName>
</protein>
<dbReference type="PROSITE" id="PS51197">
    <property type="entry name" value="HTH_RRF2_2"/>
    <property type="match status" value="1"/>
</dbReference>
<dbReference type="GO" id="GO:0005829">
    <property type="term" value="C:cytosol"/>
    <property type="evidence" value="ECO:0007669"/>
    <property type="project" value="TreeGrafter"/>
</dbReference>
<dbReference type="InterPro" id="IPR036388">
    <property type="entry name" value="WH-like_DNA-bd_sf"/>
</dbReference>
<gene>
    <name evidence="2" type="ORF">SAMN05421642_104145</name>
</gene>
<dbReference type="GO" id="GO:0003677">
    <property type="term" value="F:DNA binding"/>
    <property type="evidence" value="ECO:0007669"/>
    <property type="project" value="UniProtKB-KW"/>
</dbReference>
<keyword evidence="1" id="KW-0238">DNA-binding</keyword>